<comment type="caution">
    <text evidence="1">The sequence shown here is derived from an EMBL/GenBank/DDBJ whole genome shotgun (WGS) entry which is preliminary data.</text>
</comment>
<dbReference type="RefSeq" id="WP_141321236.1">
    <property type="nucleotide sequence ID" value="NZ_BJLP01000039.1"/>
</dbReference>
<sequence>MSTLVLATDARQVARACDAVASGVLRDDDGLVLLVATLDPVPEVAPSPLDGDVGAGHDLAARAADAFARVLDLGALVAPQHPAAWDARDLAAGAPVLLDALAGVHRVVRCVAGPVPVLPLVLPDARTGLLGAHEVVADPHRLGAVPTPEQASAAHGRVLRTARRAPGAVRRRVERALRPWWERRVLARAGRDLAALRAQDDADGTPMLARAVAATPGWRRRR</sequence>
<name>A0A4Y3KFM5_CELUD</name>
<reference evidence="1 2" key="1">
    <citation type="submission" date="2019-06" db="EMBL/GenBank/DDBJ databases">
        <title>Whole genome shotgun sequence of Cellulomonas uda NBRC 3747.</title>
        <authorList>
            <person name="Hosoyama A."/>
            <person name="Uohara A."/>
            <person name="Ohji S."/>
            <person name="Ichikawa N."/>
        </authorList>
    </citation>
    <scope>NUCLEOTIDE SEQUENCE [LARGE SCALE GENOMIC DNA]</scope>
    <source>
        <strain evidence="1 2">NBRC 3747</strain>
    </source>
</reference>
<dbReference type="AlphaFoldDB" id="A0A4Y3KFM5"/>
<evidence type="ECO:0000313" key="1">
    <source>
        <dbReference type="EMBL" id="GEA81845.1"/>
    </source>
</evidence>
<protein>
    <submittedName>
        <fullName evidence="1">Uncharacterized protein</fullName>
    </submittedName>
</protein>
<keyword evidence="2" id="KW-1185">Reference proteome</keyword>
<evidence type="ECO:0000313" key="2">
    <source>
        <dbReference type="Proteomes" id="UP000315842"/>
    </source>
</evidence>
<organism evidence="1 2">
    <name type="scientific">Cellulomonas uda</name>
    <dbReference type="NCBI Taxonomy" id="1714"/>
    <lineage>
        <taxon>Bacteria</taxon>
        <taxon>Bacillati</taxon>
        <taxon>Actinomycetota</taxon>
        <taxon>Actinomycetes</taxon>
        <taxon>Micrococcales</taxon>
        <taxon>Cellulomonadaceae</taxon>
        <taxon>Cellulomonas</taxon>
    </lineage>
</organism>
<proteinExistence type="predicted"/>
<dbReference type="Proteomes" id="UP000315842">
    <property type="component" value="Unassembled WGS sequence"/>
</dbReference>
<accession>A0A4Y3KFM5</accession>
<gene>
    <name evidence="1" type="ORF">CUD01_22890</name>
</gene>
<dbReference type="EMBL" id="BJLP01000039">
    <property type="protein sequence ID" value="GEA81845.1"/>
    <property type="molecule type" value="Genomic_DNA"/>
</dbReference>